<gene>
    <name evidence="2" type="ORF">RHO25_002442</name>
</gene>
<dbReference type="Proteomes" id="UP001302367">
    <property type="component" value="Chromosome 2"/>
</dbReference>
<organism evidence="2 3">
    <name type="scientific">Cercospora beticola</name>
    <name type="common">Sugarbeet leaf spot fungus</name>
    <dbReference type="NCBI Taxonomy" id="122368"/>
    <lineage>
        <taxon>Eukaryota</taxon>
        <taxon>Fungi</taxon>
        <taxon>Dikarya</taxon>
        <taxon>Ascomycota</taxon>
        <taxon>Pezizomycotina</taxon>
        <taxon>Dothideomycetes</taxon>
        <taxon>Dothideomycetidae</taxon>
        <taxon>Mycosphaerellales</taxon>
        <taxon>Mycosphaerellaceae</taxon>
        <taxon>Cercospora</taxon>
    </lineage>
</organism>
<dbReference type="RefSeq" id="XP_065458330.1">
    <property type="nucleotide sequence ID" value="XM_065602258.1"/>
</dbReference>
<evidence type="ECO:0000313" key="2">
    <source>
        <dbReference type="EMBL" id="WPA97831.1"/>
    </source>
</evidence>
<protein>
    <recommendedName>
        <fullName evidence="1">2EXR domain-containing protein</fullName>
    </recommendedName>
</protein>
<dbReference type="GeneID" id="90643861"/>
<dbReference type="InterPro" id="IPR038883">
    <property type="entry name" value="AN11006-like"/>
</dbReference>
<feature type="domain" description="2EXR" evidence="1">
    <location>
        <begin position="31"/>
        <end position="102"/>
    </location>
</feature>
<name>A0ABZ0NE68_CERBT</name>
<keyword evidence="3" id="KW-1185">Reference proteome</keyword>
<dbReference type="InterPro" id="IPR045518">
    <property type="entry name" value="2EXR"/>
</dbReference>
<reference evidence="2 3" key="1">
    <citation type="submission" date="2023-09" db="EMBL/GenBank/DDBJ databases">
        <title>Complete-Gapless Cercospora beticola genome.</title>
        <authorList>
            <person name="Wyatt N.A."/>
            <person name="Spanner R.E."/>
            <person name="Bolton M.D."/>
        </authorList>
    </citation>
    <scope>NUCLEOTIDE SEQUENCE [LARGE SCALE GENOMIC DNA]</scope>
    <source>
        <strain evidence="2">Cb09-40</strain>
    </source>
</reference>
<accession>A0ABZ0NE68</accession>
<dbReference type="PANTHER" id="PTHR42085:SF2">
    <property type="entry name" value="F-BOX DOMAIN-CONTAINING PROTEIN"/>
    <property type="match status" value="1"/>
</dbReference>
<dbReference type="Pfam" id="PF20150">
    <property type="entry name" value="2EXR"/>
    <property type="match status" value="1"/>
</dbReference>
<proteinExistence type="predicted"/>
<dbReference type="PANTHER" id="PTHR42085">
    <property type="entry name" value="F-BOX DOMAIN-CONTAINING PROTEIN"/>
    <property type="match status" value="1"/>
</dbReference>
<evidence type="ECO:0000259" key="1">
    <source>
        <dbReference type="Pfam" id="PF20150"/>
    </source>
</evidence>
<dbReference type="EMBL" id="CP134185">
    <property type="protein sequence ID" value="WPA97831.1"/>
    <property type="molecule type" value="Genomic_DNA"/>
</dbReference>
<evidence type="ECO:0000313" key="3">
    <source>
        <dbReference type="Proteomes" id="UP001302367"/>
    </source>
</evidence>
<sequence length="241" mass="28247">MNRGSDIENKISPRPNISPIICQPDSCILLSKLPRELRDEIWRYLVVPARDITIFKPKSNDVSCETERPNCCYTVPQPFTINTCRQMRTEVSRAYYAFNTFRSPIDDKCNMKLVYWIRSLSADDRRAIRKVVVELRLSYATTPREEKQLRMLADLRDYPSLCLFMETMSEIDFDHRKLQYDNGSSGSQDKSVVQKWFAKMEILKQQAVEAAAWRATEERFWQVVRFDVDLVGSRRPSVKQS</sequence>